<dbReference type="Proteomes" id="UP000248311">
    <property type="component" value="Unassembled WGS sequence"/>
</dbReference>
<comment type="caution">
    <text evidence="2">The sequence shown here is derived from an EMBL/GenBank/DDBJ whole genome shotgun (WGS) entry which is preliminary data.</text>
</comment>
<evidence type="ECO:0000313" key="3">
    <source>
        <dbReference type="Proteomes" id="UP000248311"/>
    </source>
</evidence>
<protein>
    <submittedName>
        <fullName evidence="2">Exopolysaccharide biosynthesis protein YbjH</fullName>
    </submittedName>
</protein>
<evidence type="ECO:0000313" key="2">
    <source>
        <dbReference type="EMBL" id="PYE83664.1"/>
    </source>
</evidence>
<accession>A0A318T0H3</accession>
<keyword evidence="1" id="KW-0732">Signal</keyword>
<feature type="signal peptide" evidence="1">
    <location>
        <begin position="1"/>
        <end position="23"/>
    </location>
</feature>
<name>A0A318T0H3_9RHOB</name>
<reference evidence="2 3" key="1">
    <citation type="submission" date="2018-06" db="EMBL/GenBank/DDBJ databases">
        <title>Genomic Encyclopedia of Type Strains, Phase III (KMG-III): the genomes of soil and plant-associated and newly described type strains.</title>
        <authorList>
            <person name="Whitman W."/>
        </authorList>
    </citation>
    <scope>NUCLEOTIDE SEQUENCE [LARGE SCALE GENOMIC DNA]</scope>
    <source>
        <strain evidence="2 3">CECT 9025</strain>
    </source>
</reference>
<dbReference type="OrthoDB" id="19542at2"/>
<dbReference type="PROSITE" id="PS51257">
    <property type="entry name" value="PROKAR_LIPOPROTEIN"/>
    <property type="match status" value="1"/>
</dbReference>
<dbReference type="EMBL" id="QJTE01000003">
    <property type="protein sequence ID" value="PYE83664.1"/>
    <property type="molecule type" value="Genomic_DNA"/>
</dbReference>
<proteinExistence type="predicted"/>
<organism evidence="2 3">
    <name type="scientific">Pseudoroseicyclus aestuarii</name>
    <dbReference type="NCBI Taxonomy" id="1795041"/>
    <lineage>
        <taxon>Bacteria</taxon>
        <taxon>Pseudomonadati</taxon>
        <taxon>Pseudomonadota</taxon>
        <taxon>Alphaproteobacteria</taxon>
        <taxon>Rhodobacterales</taxon>
        <taxon>Paracoccaceae</taxon>
        <taxon>Pseudoroseicyclus</taxon>
    </lineage>
</organism>
<evidence type="ECO:0000256" key="1">
    <source>
        <dbReference type="SAM" id="SignalP"/>
    </source>
</evidence>
<feature type="chain" id="PRO_5016267321" evidence="1">
    <location>
        <begin position="24"/>
        <end position="715"/>
    </location>
</feature>
<keyword evidence="3" id="KW-1185">Reference proteome</keyword>
<dbReference type="InterPro" id="IPR010344">
    <property type="entry name" value="YbjH"/>
</dbReference>
<sequence>MSLRPRLLSCTACLALSCGAPLAAQDRAVTYSQYGTPGLIEMPSAISADEGEIAAIVSWFDGQQRNQLTFQATERFSATFRYSRLEGYNLPGQPAPGSGTYYDRSFDLRYRITDEGDVMPAIAVGLQDFLGTGAYGAEYVTATKTFGDSIRATVGLGWGRFGSDGGFDNPLGLISDDFDERDIIDFGEGGSLDFDQYFHGDAALFGGVEYVPTEKLVFKLEYSSDAYEQETALGLIDRSSPFNFGVTYRPVPTIHLSASYLYGSELALRGAVTLNPTNRPFDGGLDPAPTPVAVRGADADAARSWSGATISEVEIGETLQRALRTEGVDLDSIQLTERSVRLRYTNQRYRAEAQAMGRIARLLTQGLPPSVETFTLEPMRLGIPLSAVTLSRSDIEALENEAGATQAIAERLHLRDAGTAAGLTQLPRTDDRFDWGISPYTGLSFFDATNPVKLSAGLKLTASYEFTPNLFASFELRQRLYTSNDSDGEVGGVDVDSAPVYPVRTDTAVYSDRGTTAITELTLAHYGRPGRNLYSRATIGYFERMYGGVSGEILWKPVDSRLGLGLEVNYARQREFDGGLAFRDYDVVTGHASAYYDIGNGFYTQVDAGRYLAGDWGATFTVEREFENGWRLGGYVTRTDISAEQFGEGSFDKGLRLTIPLDWVIGTPSRREVDTSFASLTRDGGSRVRIDGRLYDEVRDGHLSDLNDGMGRFWR</sequence>
<dbReference type="AlphaFoldDB" id="A0A318T0H3"/>
<dbReference type="RefSeq" id="WP_110814239.1">
    <property type="nucleotide sequence ID" value="NZ_QJTE01000003.1"/>
</dbReference>
<gene>
    <name evidence="2" type="ORF">DFP88_10322</name>
</gene>
<dbReference type="Pfam" id="PF06082">
    <property type="entry name" value="YjbH"/>
    <property type="match status" value="1"/>
</dbReference>